<sequence>MFDVVPVTRRIHLVVVAAALVAGLAGCQSTAGRQPGRAASPAGPETSFSPSPAPSGYTYSGPAEGMEPRTIAPDGLLGLGLRVGEETAATDGLSPCGDPETLFEWLGLGYWREWESGQDTPAWTYVTQYTRPFVRDEQVIPGTQVVAEVQRRTTCRTYNSREGTPRLTGELVLPALPGVDAQWAFCERLGGPPDEVDQACTVYLARAEIVSKVRVRTLGQADARELLPQVAAVAAKALAGR</sequence>
<comment type="caution">
    <text evidence="3">The sequence shown here is derived from an EMBL/GenBank/DDBJ whole genome shotgun (WGS) entry which is preliminary data.</text>
</comment>
<feature type="chain" id="PRO_5045929462" description="PknH-like extracellular domain-containing protein" evidence="2">
    <location>
        <begin position="28"/>
        <end position="241"/>
    </location>
</feature>
<evidence type="ECO:0000313" key="3">
    <source>
        <dbReference type="EMBL" id="MFD1321351.1"/>
    </source>
</evidence>
<dbReference type="RefSeq" id="WP_377569364.1">
    <property type="nucleotide sequence ID" value="NZ_JBHTMP010000011.1"/>
</dbReference>
<proteinExistence type="predicted"/>
<name>A0ABW3YCH1_9ACTN</name>
<evidence type="ECO:0000313" key="4">
    <source>
        <dbReference type="Proteomes" id="UP001597260"/>
    </source>
</evidence>
<reference evidence="4" key="1">
    <citation type="journal article" date="2019" name="Int. J. Syst. Evol. Microbiol.">
        <title>The Global Catalogue of Microorganisms (GCM) 10K type strain sequencing project: providing services to taxonomists for standard genome sequencing and annotation.</title>
        <authorList>
            <consortium name="The Broad Institute Genomics Platform"/>
            <consortium name="The Broad Institute Genome Sequencing Center for Infectious Disease"/>
            <person name="Wu L."/>
            <person name="Ma J."/>
        </authorList>
    </citation>
    <scope>NUCLEOTIDE SEQUENCE [LARGE SCALE GENOMIC DNA]</scope>
    <source>
        <strain evidence="4">JCM 31037</strain>
    </source>
</reference>
<gene>
    <name evidence="3" type="ORF">ACFQ4H_09645</name>
</gene>
<evidence type="ECO:0000256" key="2">
    <source>
        <dbReference type="SAM" id="SignalP"/>
    </source>
</evidence>
<dbReference type="EMBL" id="JBHTMP010000011">
    <property type="protein sequence ID" value="MFD1321351.1"/>
    <property type="molecule type" value="Genomic_DNA"/>
</dbReference>
<keyword evidence="4" id="KW-1185">Reference proteome</keyword>
<feature type="region of interest" description="Disordered" evidence="1">
    <location>
        <begin position="30"/>
        <end position="68"/>
    </location>
</feature>
<feature type="signal peptide" evidence="2">
    <location>
        <begin position="1"/>
        <end position="27"/>
    </location>
</feature>
<keyword evidence="2" id="KW-0732">Signal</keyword>
<protein>
    <recommendedName>
        <fullName evidence="5">PknH-like extracellular domain-containing protein</fullName>
    </recommendedName>
</protein>
<evidence type="ECO:0000256" key="1">
    <source>
        <dbReference type="SAM" id="MobiDB-lite"/>
    </source>
</evidence>
<dbReference type="Proteomes" id="UP001597260">
    <property type="component" value="Unassembled WGS sequence"/>
</dbReference>
<organism evidence="3 4">
    <name type="scientific">Micromonospora sonneratiae</name>
    <dbReference type="NCBI Taxonomy" id="1184706"/>
    <lineage>
        <taxon>Bacteria</taxon>
        <taxon>Bacillati</taxon>
        <taxon>Actinomycetota</taxon>
        <taxon>Actinomycetes</taxon>
        <taxon>Micromonosporales</taxon>
        <taxon>Micromonosporaceae</taxon>
        <taxon>Micromonospora</taxon>
    </lineage>
</organism>
<evidence type="ECO:0008006" key="5">
    <source>
        <dbReference type="Google" id="ProtNLM"/>
    </source>
</evidence>
<accession>A0ABW3YCH1</accession>